<dbReference type="GO" id="GO:0015109">
    <property type="term" value="F:chromate transmembrane transporter activity"/>
    <property type="evidence" value="ECO:0007669"/>
    <property type="project" value="InterPro"/>
</dbReference>
<dbReference type="EMBL" id="RQXT01000006">
    <property type="protein sequence ID" value="RRI04945.1"/>
    <property type="molecule type" value="Genomic_DNA"/>
</dbReference>
<dbReference type="InterPro" id="IPR014047">
    <property type="entry name" value="Chr_Tranpt_l_chain"/>
</dbReference>
<evidence type="ECO:0000256" key="2">
    <source>
        <dbReference type="ARBA" id="ARBA00005262"/>
    </source>
</evidence>
<evidence type="ECO:0000256" key="6">
    <source>
        <dbReference type="ARBA" id="ARBA00023136"/>
    </source>
</evidence>
<evidence type="ECO:0000313" key="8">
    <source>
        <dbReference type="EMBL" id="RRI04945.1"/>
    </source>
</evidence>
<evidence type="ECO:0000256" key="4">
    <source>
        <dbReference type="ARBA" id="ARBA00022692"/>
    </source>
</evidence>
<dbReference type="Pfam" id="PF02417">
    <property type="entry name" value="Chromate_transp"/>
    <property type="match status" value="2"/>
</dbReference>
<feature type="transmembrane region" description="Helical" evidence="7">
    <location>
        <begin position="382"/>
        <end position="403"/>
    </location>
</feature>
<dbReference type="PIRSF" id="PIRSF004810">
    <property type="entry name" value="ChrA"/>
    <property type="match status" value="1"/>
</dbReference>
<dbReference type="AlphaFoldDB" id="A0A3P3G266"/>
<feature type="transmembrane region" description="Helical" evidence="7">
    <location>
        <begin position="350"/>
        <end position="370"/>
    </location>
</feature>
<proteinExistence type="inferred from homology"/>
<evidence type="ECO:0000256" key="3">
    <source>
        <dbReference type="ARBA" id="ARBA00022475"/>
    </source>
</evidence>
<feature type="transmembrane region" description="Helical" evidence="7">
    <location>
        <begin position="159"/>
        <end position="192"/>
    </location>
</feature>
<evidence type="ECO:0000256" key="7">
    <source>
        <dbReference type="SAM" id="Phobius"/>
    </source>
</evidence>
<feature type="transmembrane region" description="Helical" evidence="7">
    <location>
        <begin position="128"/>
        <end position="147"/>
    </location>
</feature>
<feature type="transmembrane region" description="Helical" evidence="7">
    <location>
        <begin position="423"/>
        <end position="444"/>
    </location>
</feature>
<dbReference type="OrthoDB" id="8969999at2"/>
<feature type="transmembrane region" description="Helical" evidence="7">
    <location>
        <begin position="270"/>
        <end position="290"/>
    </location>
</feature>
<evidence type="ECO:0000313" key="9">
    <source>
        <dbReference type="Proteomes" id="UP000273786"/>
    </source>
</evidence>
<comment type="caution">
    <text evidence="8">The sequence shown here is derived from an EMBL/GenBank/DDBJ whole genome shotgun (WGS) entry which is preliminary data.</text>
</comment>
<feature type="transmembrane region" description="Helical" evidence="7">
    <location>
        <begin position="239"/>
        <end position="258"/>
    </location>
</feature>
<comment type="subcellular location">
    <subcellularLocation>
        <location evidence="1">Cell membrane</location>
        <topology evidence="1">Multi-pass membrane protein</topology>
    </subcellularLocation>
</comment>
<gene>
    <name evidence="8" type="primary">chrA</name>
    <name evidence="8" type="ORF">EH240_07265</name>
</gene>
<feature type="transmembrane region" description="Helical" evidence="7">
    <location>
        <begin position="451"/>
        <end position="467"/>
    </location>
</feature>
<dbReference type="RefSeq" id="WP_124996734.1">
    <property type="nucleotide sequence ID" value="NZ_RQXT01000006.1"/>
</dbReference>
<dbReference type="PANTHER" id="PTHR33567">
    <property type="entry name" value="CHROMATE ION TRANSPORTER (EUROFUNG)"/>
    <property type="match status" value="1"/>
</dbReference>
<keyword evidence="4 7" id="KW-0812">Transmembrane</keyword>
<comment type="similarity">
    <text evidence="2">Belongs to the chromate ion transporter (CHR) (TC 2.A.51) family.</text>
</comment>
<keyword evidence="3" id="KW-1003">Cell membrane</keyword>
<reference evidence="8 9" key="1">
    <citation type="submission" date="2018-11" db="EMBL/GenBank/DDBJ databases">
        <title>the genome of Mesorhizobium tamadayense DSM 28320.</title>
        <authorList>
            <person name="Gao J."/>
        </authorList>
    </citation>
    <scope>NUCLEOTIDE SEQUENCE [LARGE SCALE GENOMIC DNA]</scope>
    <source>
        <strain evidence="8 9">DSM 28320</strain>
    </source>
</reference>
<feature type="transmembrane region" description="Helical" evidence="7">
    <location>
        <begin position="98"/>
        <end position="122"/>
    </location>
</feature>
<dbReference type="PANTHER" id="PTHR33567:SF3">
    <property type="entry name" value="CHROMATE ION TRANSPORTER (EUROFUNG)"/>
    <property type="match status" value="1"/>
</dbReference>
<dbReference type="GO" id="GO:0005886">
    <property type="term" value="C:plasma membrane"/>
    <property type="evidence" value="ECO:0007669"/>
    <property type="project" value="UniProtKB-SubCell"/>
</dbReference>
<keyword evidence="6 7" id="KW-0472">Membrane</keyword>
<dbReference type="Proteomes" id="UP000273786">
    <property type="component" value="Unassembled WGS sequence"/>
</dbReference>
<sequence length="471" mass="49741">MANPNGAMTAPTQPTEVTGHGVSFAEATRVWARVAALSFGGPAGQIAMMHRIIVEEKRWIGETRFLHALNYCTLLPGPEAQQLAIYIGWLMHKTKGGLVAGILFVLPGAIAIMALSWIYAIFGNVGAVQALFFGLKAAVLAIVLEAVSRIGRRALKNNVMIGLAAAAFLALFLFHAPFPLVILIAGAIGFVGGRAGWASFTPGNGHGKVGGMQVADADTVLGEGVPAHARPPVGWSLKIAAVFLALWFVPVLGLLVLLGQGNVFTDIAIFFSKMAMVTFGGAYAVLAYVAQQGVEHYGWLKPGEMLDGLGMAETTPGPLIMVTQFVGFMGAYRAPGVLSPLVAGTLGGLLTTWVTFVPCFLWIFLGAPFMETMRSNKALSSALSAITAAVVGVILNLAVWFALHVLFRELLEVHWLGMKLDVPVFSSLNLPSLVLTLGAMLAVFRFKIGMIPVLVACSILGLLYGVATGTI</sequence>
<dbReference type="InterPro" id="IPR003370">
    <property type="entry name" value="Chromate_transpt"/>
</dbReference>
<protein>
    <submittedName>
        <fullName evidence="8">Chromate efflux transporter</fullName>
    </submittedName>
</protein>
<keyword evidence="9" id="KW-1185">Reference proteome</keyword>
<evidence type="ECO:0000256" key="5">
    <source>
        <dbReference type="ARBA" id="ARBA00022989"/>
    </source>
</evidence>
<evidence type="ECO:0000256" key="1">
    <source>
        <dbReference type="ARBA" id="ARBA00004651"/>
    </source>
</evidence>
<dbReference type="NCBIfam" id="TIGR00937">
    <property type="entry name" value="2A51"/>
    <property type="match status" value="1"/>
</dbReference>
<keyword evidence="5 7" id="KW-1133">Transmembrane helix</keyword>
<accession>A0A3P3G266</accession>
<name>A0A3P3G266_9HYPH</name>
<organism evidence="8 9">
    <name type="scientific">Mesorhizobium tamadayense</name>
    <dbReference type="NCBI Taxonomy" id="425306"/>
    <lineage>
        <taxon>Bacteria</taxon>
        <taxon>Pseudomonadati</taxon>
        <taxon>Pseudomonadota</taxon>
        <taxon>Alphaproteobacteria</taxon>
        <taxon>Hyphomicrobiales</taxon>
        <taxon>Phyllobacteriaceae</taxon>
        <taxon>Mesorhizobium</taxon>
    </lineage>
</organism>